<evidence type="ECO:0000313" key="5">
    <source>
        <dbReference type="Proteomes" id="UP000476934"/>
    </source>
</evidence>
<dbReference type="PANTHER" id="PTHR37814">
    <property type="entry name" value="CONSERVED MEMBRANE PROTEIN"/>
    <property type="match status" value="1"/>
</dbReference>
<reference evidence="3" key="2">
    <citation type="submission" date="2020-02" db="EMBL/GenBank/DDBJ databases">
        <authorList>
            <person name="Feng H."/>
        </authorList>
    </citation>
    <scope>NUCLEOTIDE SEQUENCE [LARGE SCALE GENOMIC DNA]</scope>
    <source>
        <strain evidence="3">Gsoil 114</strain>
    </source>
</reference>
<dbReference type="EMBL" id="JRUN01000039">
    <property type="protein sequence ID" value="KHD84873.1"/>
    <property type="molecule type" value="Genomic_DNA"/>
</dbReference>
<feature type="transmembrane region" description="Helical" evidence="1">
    <location>
        <begin position="36"/>
        <end position="56"/>
    </location>
</feature>
<evidence type="ECO:0000313" key="2">
    <source>
        <dbReference type="EMBL" id="KHD84873.1"/>
    </source>
</evidence>
<accession>A0A0A6VBK9</accession>
<dbReference type="RefSeq" id="WP_025731058.1">
    <property type="nucleotide sequence ID" value="NZ_JAAIWK010000002.1"/>
</dbReference>
<dbReference type="AlphaFoldDB" id="A0A0A6VBK9"/>
<evidence type="ECO:0000313" key="4">
    <source>
        <dbReference type="Proteomes" id="UP000030588"/>
    </source>
</evidence>
<gene>
    <name evidence="3" type="ORF">G4D61_01940</name>
    <name evidence="2" type="ORF">NG54_12760</name>
</gene>
<keyword evidence="1" id="KW-0812">Transmembrane</keyword>
<dbReference type="PANTHER" id="PTHR37814:SF1">
    <property type="entry name" value="MEMBRANE PROTEIN"/>
    <property type="match status" value="1"/>
</dbReference>
<feature type="transmembrane region" description="Helical" evidence="1">
    <location>
        <begin position="294"/>
        <end position="315"/>
    </location>
</feature>
<dbReference type="Proteomes" id="UP000476934">
    <property type="component" value="Unassembled WGS sequence"/>
</dbReference>
<dbReference type="Proteomes" id="UP000030588">
    <property type="component" value="Unassembled WGS sequence"/>
</dbReference>
<keyword evidence="5" id="KW-1185">Reference proteome</keyword>
<feature type="transmembrane region" description="Helical" evidence="1">
    <location>
        <begin position="321"/>
        <end position="339"/>
    </location>
</feature>
<evidence type="ECO:0000313" key="3">
    <source>
        <dbReference type="EMBL" id="NEY18729.1"/>
    </source>
</evidence>
<dbReference type="EMBL" id="JAAIWK010000002">
    <property type="protein sequence ID" value="NEY18729.1"/>
    <property type="molecule type" value="Genomic_DNA"/>
</dbReference>
<organism evidence="2 4">
    <name type="scientific">Heyndrickxia ginsengihumi</name>
    <dbReference type="NCBI Taxonomy" id="363870"/>
    <lineage>
        <taxon>Bacteria</taxon>
        <taxon>Bacillati</taxon>
        <taxon>Bacillota</taxon>
        <taxon>Bacilli</taxon>
        <taxon>Bacillales</taxon>
        <taxon>Bacillaceae</taxon>
        <taxon>Heyndrickxia</taxon>
    </lineage>
</organism>
<reference evidence="3 5" key="3">
    <citation type="submission" date="2020-03" db="EMBL/GenBank/DDBJ databases">
        <title>Bacillus aquiflavi sp. nov., isolated from yellow water of strong flavor Chinese baijiu in Yibin region of China.</title>
        <authorList>
            <person name="Xie J."/>
        </authorList>
    </citation>
    <scope>NUCLEOTIDE SEQUENCE [LARGE SCALE GENOMIC DNA]</scope>
    <source>
        <strain evidence="3 5">Gsoil 114</strain>
    </source>
</reference>
<keyword evidence="1" id="KW-1133">Transmembrane helix</keyword>
<comment type="caution">
    <text evidence="2">The sequence shown here is derived from an EMBL/GenBank/DDBJ whole genome shotgun (WGS) entry which is preliminary data.</text>
</comment>
<feature type="transmembrane region" description="Helical" evidence="1">
    <location>
        <begin position="261"/>
        <end position="282"/>
    </location>
</feature>
<sequence>MKRGLSALQIAAVYIGTIIGAGFATGKEIVEFFTRFGFYGFLSIFISGVLFIILGTKMMEKAIDIKAQSYEEFNEFLFGKTLSKAINLLTMVMLICVCGVMLSGAGAVFDEHLHVSRMIGMLITVLLTFIVMLIGSKGLFSVNTFVVPMMILFNALLMSHSVQEPNFLTHLRWRPNTAHFGNAITQALSYAAFNLALAQAVLVPIATEVNDKKTIRLGGIFGGLFLTWILISSHFSLVTLPHFTSYELPMAVIVKNSFPEIYMIYILMIYSEIFTSIIGNVYGLEKQLRGYLSINSIPIYIIILVITFLISQLHYGTLLSILYPIFGYFSLLFIVILGIKTRKI</sequence>
<evidence type="ECO:0000256" key="1">
    <source>
        <dbReference type="SAM" id="Phobius"/>
    </source>
</evidence>
<proteinExistence type="predicted"/>
<feature type="transmembrane region" description="Helical" evidence="1">
    <location>
        <begin position="115"/>
        <end position="135"/>
    </location>
</feature>
<dbReference type="OrthoDB" id="4424890at2"/>
<reference evidence="2 4" key="1">
    <citation type="submission" date="2014-10" db="EMBL/GenBank/DDBJ databases">
        <title>Draft genome of phytase producing Bacillus ginsengihumi strain M2.11.</title>
        <authorList>
            <person name="Toymentseva A."/>
            <person name="Boulygina E.A."/>
            <person name="Kazakov S.V."/>
            <person name="Kayumov I."/>
            <person name="Suleimanova A.D."/>
            <person name="Mardanova A.M."/>
            <person name="Maria S.N."/>
            <person name="Sergey M.Y."/>
            <person name="Sharipova M.R."/>
        </authorList>
    </citation>
    <scope>NUCLEOTIDE SEQUENCE [LARGE SCALE GENOMIC DNA]</scope>
    <source>
        <strain evidence="2 4">M2.11</strain>
    </source>
</reference>
<dbReference type="STRING" id="363870.NG54_12760"/>
<name>A0A0A6VBK9_9BACI</name>
<feature type="transmembrane region" description="Helical" evidence="1">
    <location>
        <begin position="217"/>
        <end position="241"/>
    </location>
</feature>
<feature type="transmembrane region" description="Helical" evidence="1">
    <location>
        <begin position="142"/>
        <end position="163"/>
    </location>
</feature>
<feature type="transmembrane region" description="Helical" evidence="1">
    <location>
        <begin position="183"/>
        <end position="205"/>
    </location>
</feature>
<dbReference type="InterPro" id="IPR038728">
    <property type="entry name" value="YkvI-like"/>
</dbReference>
<protein>
    <submittedName>
        <fullName evidence="2">Membrane protein</fullName>
    </submittedName>
</protein>
<keyword evidence="1" id="KW-0472">Membrane</keyword>
<feature type="transmembrane region" description="Helical" evidence="1">
    <location>
        <begin position="86"/>
        <end position="109"/>
    </location>
</feature>